<comment type="caution">
    <text evidence="2">The sequence shown here is derived from an EMBL/GenBank/DDBJ whole genome shotgun (WGS) entry which is preliminary data.</text>
</comment>
<dbReference type="AlphaFoldDB" id="A0A0F8YIZ9"/>
<protein>
    <recommendedName>
        <fullName evidence="3">Phage tail collar domain-containing protein</fullName>
    </recommendedName>
</protein>
<dbReference type="Gene3D" id="3.90.1340.10">
    <property type="entry name" value="Phage tail collar domain"/>
    <property type="match status" value="1"/>
</dbReference>
<feature type="compositionally biased region" description="Polar residues" evidence="1">
    <location>
        <begin position="112"/>
        <end position="130"/>
    </location>
</feature>
<name>A0A0F8YIZ9_9ZZZZ</name>
<dbReference type="EMBL" id="LAZR01069261">
    <property type="protein sequence ID" value="KKK48066.1"/>
    <property type="molecule type" value="Genomic_DNA"/>
</dbReference>
<evidence type="ECO:0008006" key="3">
    <source>
        <dbReference type="Google" id="ProtNLM"/>
    </source>
</evidence>
<reference evidence="2" key="1">
    <citation type="journal article" date="2015" name="Nature">
        <title>Complex archaea that bridge the gap between prokaryotes and eukaryotes.</title>
        <authorList>
            <person name="Spang A."/>
            <person name="Saw J.H."/>
            <person name="Jorgensen S.L."/>
            <person name="Zaremba-Niedzwiedzka K."/>
            <person name="Martijn J."/>
            <person name="Lind A.E."/>
            <person name="van Eijk R."/>
            <person name="Schleper C."/>
            <person name="Guy L."/>
            <person name="Ettema T.J."/>
        </authorList>
    </citation>
    <scope>NUCLEOTIDE SEQUENCE</scope>
</reference>
<sequence length="151" mass="15805">MAGGSFLSSLPESNVIFDSSAGHDHDGSNSKLAVGVVPIGAVIAWLKTLTNTPSLPAQFVECNGQTLSDAGSVYNGQVIPDLNGSSGTERFLRGQTTSGGTSGSEVHRHSSADNADGNSRSFWGTGENTRSTADVSTLPTYYEVVWIIRIK</sequence>
<accession>A0A0F8YIZ9</accession>
<dbReference type="SUPFAM" id="SSF88874">
    <property type="entry name" value="Receptor-binding domain of short tail fibre protein gp12"/>
    <property type="match status" value="1"/>
</dbReference>
<evidence type="ECO:0000313" key="2">
    <source>
        <dbReference type="EMBL" id="KKK48066.1"/>
    </source>
</evidence>
<organism evidence="2">
    <name type="scientific">marine sediment metagenome</name>
    <dbReference type="NCBI Taxonomy" id="412755"/>
    <lineage>
        <taxon>unclassified sequences</taxon>
        <taxon>metagenomes</taxon>
        <taxon>ecological metagenomes</taxon>
    </lineage>
</organism>
<proteinExistence type="predicted"/>
<feature type="region of interest" description="Disordered" evidence="1">
    <location>
        <begin position="93"/>
        <end position="130"/>
    </location>
</feature>
<evidence type="ECO:0000256" key="1">
    <source>
        <dbReference type="SAM" id="MobiDB-lite"/>
    </source>
</evidence>
<gene>
    <name evidence="2" type="ORF">LCGC14_3148850</name>
</gene>
<dbReference type="InterPro" id="IPR037053">
    <property type="entry name" value="Phage_tail_collar_dom_sf"/>
</dbReference>